<dbReference type="RefSeq" id="WP_243748343.1">
    <property type="nucleotide sequence ID" value="NZ_SNXS01000004.1"/>
</dbReference>
<dbReference type="InterPro" id="IPR023380">
    <property type="entry name" value="DsbB-like_sf"/>
</dbReference>
<feature type="transmembrane region" description="Helical" evidence="6">
    <location>
        <begin position="70"/>
        <end position="89"/>
    </location>
</feature>
<keyword evidence="2" id="KW-1003">Cell membrane</keyword>
<accession>A0A4R6QJZ5</accession>
<evidence type="ECO:0000256" key="1">
    <source>
        <dbReference type="ARBA" id="ARBA00004651"/>
    </source>
</evidence>
<reference evidence="7 8" key="1">
    <citation type="submission" date="2019-03" db="EMBL/GenBank/DDBJ databases">
        <title>Genomic Encyclopedia of Type Strains, Phase IV (KMG-IV): sequencing the most valuable type-strain genomes for metagenomic binning, comparative biology and taxonomic classification.</title>
        <authorList>
            <person name="Goeker M."/>
        </authorList>
    </citation>
    <scope>NUCLEOTIDE SEQUENCE [LARGE SCALE GENOMIC DNA]</scope>
    <source>
        <strain evidence="7 8">DSM 16998</strain>
    </source>
</reference>
<evidence type="ECO:0000256" key="4">
    <source>
        <dbReference type="ARBA" id="ARBA00022989"/>
    </source>
</evidence>
<evidence type="ECO:0000313" key="7">
    <source>
        <dbReference type="EMBL" id="TDP64056.1"/>
    </source>
</evidence>
<dbReference type="Pfam" id="PF02600">
    <property type="entry name" value="DsbB"/>
    <property type="match status" value="1"/>
</dbReference>
<dbReference type="SUPFAM" id="SSF158442">
    <property type="entry name" value="DsbB-like"/>
    <property type="match status" value="1"/>
</dbReference>
<dbReference type="InParanoid" id="A0A4R6QJZ5"/>
<keyword evidence="4 6" id="KW-1133">Transmembrane helix</keyword>
<dbReference type="EMBL" id="SNXS01000004">
    <property type="protein sequence ID" value="TDP64056.1"/>
    <property type="molecule type" value="Genomic_DNA"/>
</dbReference>
<dbReference type="GO" id="GO:0006457">
    <property type="term" value="P:protein folding"/>
    <property type="evidence" value="ECO:0007669"/>
    <property type="project" value="InterPro"/>
</dbReference>
<keyword evidence="8" id="KW-1185">Reference proteome</keyword>
<sequence>MRLGELFKGQRLLALICLGSLAAVGAALVAQHLFDVKPCPWCVLQRLVFLLIAAVAGLGWLAGRIRAAQVAAFGLIALLALGGVAAAYYQHEVASQMASCAMTFADRVLTELSLESAVPALFMVTASCSEASQYRLLGLPYEIWSGLLYALTLLLSVLALRNKR</sequence>
<feature type="transmembrane region" description="Helical" evidence="6">
    <location>
        <begin position="12"/>
        <end position="31"/>
    </location>
</feature>
<dbReference type="InterPro" id="IPR050183">
    <property type="entry name" value="DsbB"/>
</dbReference>
<evidence type="ECO:0000256" key="6">
    <source>
        <dbReference type="SAM" id="Phobius"/>
    </source>
</evidence>
<comment type="subcellular location">
    <subcellularLocation>
        <location evidence="1">Cell membrane</location>
        <topology evidence="1">Multi-pass membrane protein</topology>
    </subcellularLocation>
</comment>
<dbReference type="PANTHER" id="PTHR36570">
    <property type="entry name" value="DISULFIDE BOND FORMATION PROTEIN B"/>
    <property type="match status" value="1"/>
</dbReference>
<evidence type="ECO:0000313" key="8">
    <source>
        <dbReference type="Proteomes" id="UP000295361"/>
    </source>
</evidence>
<dbReference type="Gene3D" id="1.20.1550.10">
    <property type="entry name" value="DsbB-like"/>
    <property type="match status" value="1"/>
</dbReference>
<comment type="caution">
    <text evidence="7">The sequence shown here is derived from an EMBL/GenBank/DDBJ whole genome shotgun (WGS) entry which is preliminary data.</text>
</comment>
<organism evidence="7 8">
    <name type="scientific">Roseateles toxinivorans</name>
    <dbReference type="NCBI Taxonomy" id="270368"/>
    <lineage>
        <taxon>Bacteria</taxon>
        <taxon>Pseudomonadati</taxon>
        <taxon>Pseudomonadota</taxon>
        <taxon>Betaproteobacteria</taxon>
        <taxon>Burkholderiales</taxon>
        <taxon>Sphaerotilaceae</taxon>
        <taxon>Roseateles</taxon>
    </lineage>
</organism>
<dbReference type="FunCoup" id="A0A4R6QJZ5">
    <property type="interactions" value="68"/>
</dbReference>
<evidence type="ECO:0000256" key="3">
    <source>
        <dbReference type="ARBA" id="ARBA00022692"/>
    </source>
</evidence>
<dbReference type="InterPro" id="IPR003752">
    <property type="entry name" value="DiS_bond_form_DsbB/BdbC"/>
</dbReference>
<evidence type="ECO:0000256" key="5">
    <source>
        <dbReference type="ARBA" id="ARBA00023136"/>
    </source>
</evidence>
<dbReference type="GO" id="GO:0005886">
    <property type="term" value="C:plasma membrane"/>
    <property type="evidence" value="ECO:0007669"/>
    <property type="project" value="UniProtKB-SubCell"/>
</dbReference>
<dbReference type="Proteomes" id="UP000295361">
    <property type="component" value="Unassembled WGS sequence"/>
</dbReference>
<dbReference type="PANTHER" id="PTHR36570:SF3">
    <property type="entry name" value="DISULFIDE BOND FORMATION PROTEIN B"/>
    <property type="match status" value="1"/>
</dbReference>
<name>A0A4R6QJZ5_9BURK</name>
<dbReference type="AlphaFoldDB" id="A0A4R6QJZ5"/>
<protein>
    <submittedName>
        <fullName evidence="7">Thiol:disulfide interchange protein DsbB</fullName>
    </submittedName>
</protein>
<gene>
    <name evidence="7" type="ORF">DES47_104344</name>
</gene>
<feature type="transmembrane region" description="Helical" evidence="6">
    <location>
        <begin position="143"/>
        <end position="160"/>
    </location>
</feature>
<feature type="transmembrane region" description="Helical" evidence="6">
    <location>
        <begin position="43"/>
        <end position="63"/>
    </location>
</feature>
<evidence type="ECO:0000256" key="2">
    <source>
        <dbReference type="ARBA" id="ARBA00022475"/>
    </source>
</evidence>
<dbReference type="GO" id="GO:0015035">
    <property type="term" value="F:protein-disulfide reductase activity"/>
    <property type="evidence" value="ECO:0007669"/>
    <property type="project" value="InterPro"/>
</dbReference>
<proteinExistence type="predicted"/>
<keyword evidence="3 6" id="KW-0812">Transmembrane</keyword>
<keyword evidence="5 6" id="KW-0472">Membrane</keyword>